<proteinExistence type="inferred from homology"/>
<feature type="non-terminal residue" evidence="3">
    <location>
        <position position="224"/>
    </location>
</feature>
<evidence type="ECO:0008006" key="4">
    <source>
        <dbReference type="Google" id="ProtNLM"/>
    </source>
</evidence>
<accession>A0A382ZTJ7</accession>
<sequence>MADRLRDKVALVTGAGSVGPGWGNGKATAVLFAREGAQVIAADINLAAAEKTSEIIRENGGTCSVCQVDVSNSQSVAPMIRSALDTHGRIDVLHNNVGVTGKIGGPLDISEEDWEQVFSVNAKSMYLTCNAVLPTMLESGGGSIINISSIGAIRYIGIPYISYAASKASILQLTQSIALQYADKRIRCNAILPGLIDTPMVHSQLTGYYGETKDMLAQRDAASP</sequence>
<reference evidence="3" key="1">
    <citation type="submission" date="2018-05" db="EMBL/GenBank/DDBJ databases">
        <authorList>
            <person name="Lanie J.A."/>
            <person name="Ng W.-L."/>
            <person name="Kazmierczak K.M."/>
            <person name="Andrzejewski T.M."/>
            <person name="Davidsen T.M."/>
            <person name="Wayne K.J."/>
            <person name="Tettelin H."/>
            <person name="Glass J.I."/>
            <person name="Rusch D."/>
            <person name="Podicherti R."/>
            <person name="Tsui H.-C.T."/>
            <person name="Winkler M.E."/>
        </authorList>
    </citation>
    <scope>NUCLEOTIDE SEQUENCE</scope>
</reference>
<dbReference type="PANTHER" id="PTHR42760">
    <property type="entry name" value="SHORT-CHAIN DEHYDROGENASES/REDUCTASES FAMILY MEMBER"/>
    <property type="match status" value="1"/>
</dbReference>
<dbReference type="InterPro" id="IPR002347">
    <property type="entry name" value="SDR_fam"/>
</dbReference>
<dbReference type="Pfam" id="PF00106">
    <property type="entry name" value="adh_short"/>
    <property type="match status" value="1"/>
</dbReference>
<organism evidence="3">
    <name type="scientific">marine metagenome</name>
    <dbReference type="NCBI Taxonomy" id="408172"/>
    <lineage>
        <taxon>unclassified sequences</taxon>
        <taxon>metagenomes</taxon>
        <taxon>ecological metagenomes</taxon>
    </lineage>
</organism>
<evidence type="ECO:0000256" key="2">
    <source>
        <dbReference type="ARBA" id="ARBA00023002"/>
    </source>
</evidence>
<dbReference type="InterPro" id="IPR036291">
    <property type="entry name" value="NAD(P)-bd_dom_sf"/>
</dbReference>
<dbReference type="AlphaFoldDB" id="A0A382ZTJ7"/>
<evidence type="ECO:0000313" key="3">
    <source>
        <dbReference type="EMBL" id="SVD98743.1"/>
    </source>
</evidence>
<dbReference type="GO" id="GO:0016616">
    <property type="term" value="F:oxidoreductase activity, acting on the CH-OH group of donors, NAD or NADP as acceptor"/>
    <property type="evidence" value="ECO:0007669"/>
    <property type="project" value="TreeGrafter"/>
</dbReference>
<dbReference type="SUPFAM" id="SSF51735">
    <property type="entry name" value="NAD(P)-binding Rossmann-fold domains"/>
    <property type="match status" value="1"/>
</dbReference>
<name>A0A382ZTJ7_9ZZZZ</name>
<protein>
    <recommendedName>
        <fullName evidence="4">3-oxoacyl-ACP reductase</fullName>
    </recommendedName>
</protein>
<comment type="similarity">
    <text evidence="1">Belongs to the short-chain dehydrogenases/reductases (SDR) family.</text>
</comment>
<keyword evidence="2" id="KW-0560">Oxidoreductase</keyword>
<dbReference type="EMBL" id="UINC01186496">
    <property type="protein sequence ID" value="SVD98743.1"/>
    <property type="molecule type" value="Genomic_DNA"/>
</dbReference>
<evidence type="ECO:0000256" key="1">
    <source>
        <dbReference type="ARBA" id="ARBA00006484"/>
    </source>
</evidence>
<dbReference type="Gene3D" id="3.40.50.720">
    <property type="entry name" value="NAD(P)-binding Rossmann-like Domain"/>
    <property type="match status" value="1"/>
</dbReference>
<dbReference type="PANTHER" id="PTHR42760:SF115">
    <property type="entry name" value="3-OXOACYL-[ACYL-CARRIER-PROTEIN] REDUCTASE FABG"/>
    <property type="match status" value="1"/>
</dbReference>
<dbReference type="PRINTS" id="PR00080">
    <property type="entry name" value="SDRFAMILY"/>
</dbReference>
<dbReference type="InterPro" id="IPR020904">
    <property type="entry name" value="Sc_DH/Rdtase_CS"/>
</dbReference>
<gene>
    <name evidence="3" type="ORF">METZ01_LOCUS451597</name>
</gene>
<dbReference type="PRINTS" id="PR00081">
    <property type="entry name" value="GDHRDH"/>
</dbReference>
<dbReference type="PROSITE" id="PS00061">
    <property type="entry name" value="ADH_SHORT"/>
    <property type="match status" value="1"/>
</dbReference>
<dbReference type="CDD" id="cd05233">
    <property type="entry name" value="SDR_c"/>
    <property type="match status" value="1"/>
</dbReference>
<dbReference type="FunFam" id="3.40.50.720:FF:000084">
    <property type="entry name" value="Short-chain dehydrogenase reductase"/>
    <property type="match status" value="1"/>
</dbReference>